<keyword evidence="3" id="KW-0687">Ribonucleoprotein</keyword>
<keyword evidence="5" id="KW-1185">Reference proteome</keyword>
<proteinExistence type="predicted"/>
<reference evidence="4 5" key="1">
    <citation type="submission" date="2021-03" db="EMBL/GenBank/DDBJ databases">
        <authorList>
            <person name="King G.J."/>
            <person name="Bancroft I."/>
            <person name="Baten A."/>
            <person name="Bloomfield J."/>
            <person name="Borpatragohain P."/>
            <person name="He Z."/>
            <person name="Irish N."/>
            <person name="Irwin J."/>
            <person name="Liu K."/>
            <person name="Mauleon R.P."/>
            <person name="Moore J."/>
            <person name="Morris R."/>
            <person name="Ostergaard L."/>
            <person name="Wang B."/>
            <person name="Wells R."/>
        </authorList>
    </citation>
    <scope>NUCLEOTIDE SEQUENCE [LARGE SCALE GENOMIC DNA]</scope>
    <source>
        <strain evidence="4">R-o-18</strain>
        <tissue evidence="4">Leaf</tissue>
    </source>
</reference>
<sequence>MSSGASQISDLAVKTDEKIDRAYPRDFMKVGRVVVHLKREDETLLNPAITSRNCINRDQPFKDHGIGEILQSRCVAVTETGGDITK</sequence>
<name>A0ABQ7LQU0_BRACM</name>
<dbReference type="InterPro" id="IPR036521">
    <property type="entry name" value="SRP19-like_sf"/>
</dbReference>
<evidence type="ECO:0000256" key="2">
    <source>
        <dbReference type="ARBA" id="ARBA00023135"/>
    </source>
</evidence>
<keyword evidence="1" id="KW-0963">Cytoplasm</keyword>
<dbReference type="Pfam" id="PF01922">
    <property type="entry name" value="SRP19"/>
    <property type="match status" value="1"/>
</dbReference>
<gene>
    <name evidence="4" type="primary">A08p014630.1_BraROA</name>
    <name evidence="4" type="ORF">IGI04_030478</name>
</gene>
<keyword evidence="2" id="KW-0733">Signal recognition particle</keyword>
<accession>A0ABQ7LQU0</accession>
<organism evidence="4 5">
    <name type="scientific">Brassica rapa subsp. trilocularis</name>
    <dbReference type="NCBI Taxonomy" id="1813537"/>
    <lineage>
        <taxon>Eukaryota</taxon>
        <taxon>Viridiplantae</taxon>
        <taxon>Streptophyta</taxon>
        <taxon>Embryophyta</taxon>
        <taxon>Tracheophyta</taxon>
        <taxon>Spermatophyta</taxon>
        <taxon>Magnoliopsida</taxon>
        <taxon>eudicotyledons</taxon>
        <taxon>Gunneridae</taxon>
        <taxon>Pentapetalae</taxon>
        <taxon>rosids</taxon>
        <taxon>malvids</taxon>
        <taxon>Brassicales</taxon>
        <taxon>Brassicaceae</taxon>
        <taxon>Brassiceae</taxon>
        <taxon>Brassica</taxon>
    </lineage>
</organism>
<dbReference type="Gene3D" id="3.30.56.30">
    <property type="entry name" value="Signal recognition particle, SRP19-like subunit"/>
    <property type="match status" value="1"/>
</dbReference>
<protein>
    <submittedName>
        <fullName evidence="4">Uncharacterized protein</fullName>
    </submittedName>
</protein>
<evidence type="ECO:0000313" key="4">
    <source>
        <dbReference type="EMBL" id="KAG5388937.1"/>
    </source>
</evidence>
<dbReference type="Proteomes" id="UP000823674">
    <property type="component" value="Chromosome A08"/>
</dbReference>
<comment type="caution">
    <text evidence="4">The sequence shown here is derived from an EMBL/GenBank/DDBJ whole genome shotgun (WGS) entry which is preliminary data.</text>
</comment>
<dbReference type="InterPro" id="IPR002778">
    <property type="entry name" value="Signal_recog_particle_SRP19"/>
</dbReference>
<dbReference type="SUPFAM" id="SSF69695">
    <property type="entry name" value="SRP19"/>
    <property type="match status" value="1"/>
</dbReference>
<evidence type="ECO:0000256" key="3">
    <source>
        <dbReference type="ARBA" id="ARBA00023274"/>
    </source>
</evidence>
<dbReference type="EMBL" id="JADBGQ010000007">
    <property type="protein sequence ID" value="KAG5388937.1"/>
    <property type="molecule type" value="Genomic_DNA"/>
</dbReference>
<evidence type="ECO:0000256" key="1">
    <source>
        <dbReference type="ARBA" id="ARBA00022490"/>
    </source>
</evidence>
<evidence type="ECO:0000313" key="5">
    <source>
        <dbReference type="Proteomes" id="UP000823674"/>
    </source>
</evidence>